<gene>
    <name evidence="1" type="ORF">MELA_00257</name>
</gene>
<dbReference type="Proteomes" id="UP000334340">
    <property type="component" value="Unassembled WGS sequence"/>
</dbReference>
<proteinExistence type="predicted"/>
<evidence type="ECO:0008006" key="3">
    <source>
        <dbReference type="Google" id="ProtNLM"/>
    </source>
</evidence>
<evidence type="ECO:0000313" key="1">
    <source>
        <dbReference type="EMBL" id="VUZ83899.1"/>
    </source>
</evidence>
<dbReference type="InterPro" id="IPR024364">
    <property type="entry name" value="Baseplate_phage_T4-like"/>
</dbReference>
<sequence length="246" mass="27705">MRTPTAAELLNVWEHGLRQRPIDRALGLLRAVYPEQSTEILADLSIGERDARLLRVRELFFGPGITCTTCCPRCSERLEWESDTADLFIHDGTTPTDELRVEADAYRLTFRLPTSRDLAALDSGTNGGRDERRQLLLERCLLEASTSEGELLRITQLPNAALQAMVQAIDQADPQAHLLISLTCPACSHCWEGLFDIVSFLWAEVNAWAERTLRAVHLLARAYGWREADILAMSPTRRQIYLEMAG</sequence>
<evidence type="ECO:0000313" key="2">
    <source>
        <dbReference type="Proteomes" id="UP000334340"/>
    </source>
</evidence>
<dbReference type="AlphaFoldDB" id="A0A564ZEY8"/>
<organism evidence="1 2">
    <name type="scientific">Candidatus Methylomirabilis lanthanidiphila</name>
    <dbReference type="NCBI Taxonomy" id="2211376"/>
    <lineage>
        <taxon>Bacteria</taxon>
        <taxon>Candidatus Methylomirabilota</taxon>
        <taxon>Candidatus Methylomirabilia</taxon>
        <taxon>Candidatus Methylomirabilales</taxon>
        <taxon>Candidatus Methylomirabilaceae</taxon>
        <taxon>Candidatus Methylomirabilis</taxon>
    </lineage>
</organism>
<reference evidence="1 2" key="1">
    <citation type="submission" date="2019-07" db="EMBL/GenBank/DDBJ databases">
        <authorList>
            <person name="Cremers G."/>
        </authorList>
    </citation>
    <scope>NUCLEOTIDE SEQUENCE [LARGE SCALE GENOMIC DNA]</scope>
</reference>
<dbReference type="EMBL" id="CABIKM010000003">
    <property type="protein sequence ID" value="VUZ83899.1"/>
    <property type="molecule type" value="Genomic_DNA"/>
</dbReference>
<dbReference type="Pfam" id="PF12322">
    <property type="entry name" value="T4_baseplate"/>
    <property type="match status" value="1"/>
</dbReference>
<accession>A0A564ZEY8</accession>
<keyword evidence="2" id="KW-1185">Reference proteome</keyword>
<protein>
    <recommendedName>
        <fullName evidence="3">Phage baseplate protein</fullName>
    </recommendedName>
</protein>
<name>A0A564ZEY8_9BACT</name>